<evidence type="ECO:0000313" key="5">
    <source>
        <dbReference type="EMBL" id="KAL1515003.1"/>
    </source>
</evidence>
<dbReference type="AlphaFoldDB" id="A0AB34J5P4"/>
<keyword evidence="6" id="KW-1185">Reference proteome</keyword>
<dbReference type="SUPFAM" id="SSF52540">
    <property type="entry name" value="P-loop containing nucleoside triphosphate hydrolases"/>
    <property type="match status" value="1"/>
</dbReference>
<comment type="similarity">
    <text evidence="1">Belongs to the sulfotransferase 1 family.</text>
</comment>
<dbReference type="Proteomes" id="UP001515480">
    <property type="component" value="Unassembled WGS sequence"/>
</dbReference>
<name>A0AB34J5P4_PRYPA</name>
<evidence type="ECO:0000259" key="4">
    <source>
        <dbReference type="Pfam" id="PF00685"/>
    </source>
</evidence>
<dbReference type="Pfam" id="PF00685">
    <property type="entry name" value="Sulfotransfer_1"/>
    <property type="match status" value="1"/>
</dbReference>
<evidence type="ECO:0000256" key="2">
    <source>
        <dbReference type="ARBA" id="ARBA00022679"/>
    </source>
</evidence>
<dbReference type="InterPro" id="IPR000863">
    <property type="entry name" value="Sulfotransferase_dom"/>
</dbReference>
<accession>A0AB34J5P4</accession>
<keyword evidence="2" id="KW-0808">Transferase</keyword>
<evidence type="ECO:0000313" key="6">
    <source>
        <dbReference type="Proteomes" id="UP001515480"/>
    </source>
</evidence>
<reference evidence="5 6" key="1">
    <citation type="journal article" date="2024" name="Science">
        <title>Giant polyketide synthase enzymes in the biosynthesis of giant marine polyether toxins.</title>
        <authorList>
            <person name="Fallon T.R."/>
            <person name="Shende V.V."/>
            <person name="Wierzbicki I.H."/>
            <person name="Pendleton A.L."/>
            <person name="Watervoot N.F."/>
            <person name="Auber R.P."/>
            <person name="Gonzalez D.J."/>
            <person name="Wisecaver J.H."/>
            <person name="Moore B.S."/>
        </authorList>
    </citation>
    <scope>NUCLEOTIDE SEQUENCE [LARGE SCALE GENOMIC DNA]</scope>
    <source>
        <strain evidence="5 6">12B1</strain>
    </source>
</reference>
<dbReference type="Gene3D" id="3.40.50.300">
    <property type="entry name" value="P-loop containing nucleotide triphosphate hydrolases"/>
    <property type="match status" value="1"/>
</dbReference>
<evidence type="ECO:0000256" key="1">
    <source>
        <dbReference type="ARBA" id="ARBA00005771"/>
    </source>
</evidence>
<dbReference type="InterPro" id="IPR027417">
    <property type="entry name" value="P-loop_NTPase"/>
</dbReference>
<protein>
    <recommendedName>
        <fullName evidence="4">Sulfotransferase domain-containing protein</fullName>
    </recommendedName>
</protein>
<comment type="caution">
    <text evidence="5">The sequence shown here is derived from an EMBL/GenBank/DDBJ whole genome shotgun (WGS) entry which is preliminary data.</text>
</comment>
<feature type="region of interest" description="Disordered" evidence="3">
    <location>
        <begin position="1"/>
        <end position="36"/>
    </location>
</feature>
<dbReference type="GO" id="GO:0008146">
    <property type="term" value="F:sulfotransferase activity"/>
    <property type="evidence" value="ECO:0007669"/>
    <property type="project" value="InterPro"/>
</dbReference>
<proteinExistence type="inferred from homology"/>
<evidence type="ECO:0000256" key="3">
    <source>
        <dbReference type="SAM" id="MobiDB-lite"/>
    </source>
</evidence>
<sequence length="354" mass="38491">MAPRDDSPAFPPTAPSPSTEDPPPPTGSDPPHEPEPAAEVVPLVMEPSGCGYNYILDGDFVQPFDFHLPSVHALRASLTLGRSDVVIATYPKCGTTWMQQLVLLLLRGADAPPFAPMREAPWLEVSASSAATHAAASSPPLSVGQIVARTHAEAQSGRHAWKTHAAVRKVPWRGGVAAAAAAAARLVVVSRNPKDTAVSMFHHTVNIPPFGFRGGWDDFARLFLAGRVESSSFWEWHREWWAAAQEHRDAVLWVRFEEMKADLVGVVRRVAEHLQLERSEEEVRKIAARCGFDAMKSEAEARDSKAGENGGYVKKGHFRSGTVGGYRSVMSAETEALFDAKTEELAALGCDLRD</sequence>
<dbReference type="PANTHER" id="PTHR11783">
    <property type="entry name" value="SULFOTRANSFERASE SULT"/>
    <property type="match status" value="1"/>
</dbReference>
<dbReference type="EMBL" id="JBGBPQ010000012">
    <property type="protein sequence ID" value="KAL1515003.1"/>
    <property type="molecule type" value="Genomic_DNA"/>
</dbReference>
<feature type="domain" description="Sulfotransferase" evidence="4">
    <location>
        <begin position="83"/>
        <end position="345"/>
    </location>
</feature>
<organism evidence="5 6">
    <name type="scientific">Prymnesium parvum</name>
    <name type="common">Toxic golden alga</name>
    <dbReference type="NCBI Taxonomy" id="97485"/>
    <lineage>
        <taxon>Eukaryota</taxon>
        <taxon>Haptista</taxon>
        <taxon>Haptophyta</taxon>
        <taxon>Prymnesiophyceae</taxon>
        <taxon>Prymnesiales</taxon>
        <taxon>Prymnesiaceae</taxon>
        <taxon>Prymnesium</taxon>
    </lineage>
</organism>
<feature type="compositionally biased region" description="Pro residues" evidence="3">
    <location>
        <begin position="9"/>
        <end position="28"/>
    </location>
</feature>
<gene>
    <name evidence="5" type="ORF">AB1Y20_004074</name>
</gene>